<sequence length="340" mass="37838">MVLVVLWHWIDTLALADAEKKAVAHLDAVKVAASIAVGGGGLFVLYLAARRQRTQELELDARHSELAQHDRAQEDIRHDAEARRVTDLYAKSSEQLGSDKAPVRLAGMYALERLGQDNPHQRLTVINLLCAYLRMPFTNPVDDPGEEAAEAVRAEHHNRVQEREVRLSAQGILITHLRPGDDLDNPVDTFWPDISLNLTGAHLIDLIFARVRVGYAWFDKATFDGNTSFYGSTFTSGAQFTSAIFGGWSQFSEAMFAGHAIFSKAIFKQKALFERATFARLGQFVETQLDEGASFDKALITHRSSGSLPSTWPSGWRASEEHEVAEGRDGTWHRLEPCPD</sequence>
<proteinExistence type="predicted"/>
<dbReference type="Gene3D" id="2.160.20.80">
    <property type="entry name" value="E3 ubiquitin-protein ligase SopA"/>
    <property type="match status" value="1"/>
</dbReference>
<organism evidence="1 2">
    <name type="scientific">Umezawaea endophytica</name>
    <dbReference type="NCBI Taxonomy" id="1654476"/>
    <lineage>
        <taxon>Bacteria</taxon>
        <taxon>Bacillati</taxon>
        <taxon>Actinomycetota</taxon>
        <taxon>Actinomycetes</taxon>
        <taxon>Pseudonocardiales</taxon>
        <taxon>Pseudonocardiaceae</taxon>
        <taxon>Umezawaea</taxon>
    </lineage>
</organism>
<dbReference type="Pfam" id="PF13576">
    <property type="entry name" value="Pentapeptide_3"/>
    <property type="match status" value="1"/>
</dbReference>
<evidence type="ECO:0000313" key="1">
    <source>
        <dbReference type="EMBL" id="MCS7480461.1"/>
    </source>
</evidence>
<name>A0A9X2VPS5_9PSEU</name>
<evidence type="ECO:0000313" key="2">
    <source>
        <dbReference type="Proteomes" id="UP001141259"/>
    </source>
</evidence>
<gene>
    <name evidence="1" type="ORF">NZH93_26705</name>
</gene>
<accession>A0A9X2VPS5</accession>
<reference evidence="1" key="1">
    <citation type="submission" date="2022-08" db="EMBL/GenBank/DDBJ databases">
        <authorList>
            <person name="Tistechok S."/>
            <person name="Samborskyy M."/>
            <person name="Roman I."/>
        </authorList>
    </citation>
    <scope>NUCLEOTIDE SEQUENCE</scope>
    <source>
        <strain evidence="1">DSM 103496</strain>
    </source>
</reference>
<protein>
    <submittedName>
        <fullName evidence="1">Pentapeptide repeat-containing protein</fullName>
    </submittedName>
</protein>
<dbReference type="Proteomes" id="UP001141259">
    <property type="component" value="Unassembled WGS sequence"/>
</dbReference>
<dbReference type="RefSeq" id="WP_259625952.1">
    <property type="nucleotide sequence ID" value="NZ_JANYMP010000013.1"/>
</dbReference>
<dbReference type="AlphaFoldDB" id="A0A9X2VPS5"/>
<dbReference type="InterPro" id="IPR001646">
    <property type="entry name" value="5peptide_repeat"/>
</dbReference>
<comment type="caution">
    <text evidence="1">The sequence shown here is derived from an EMBL/GenBank/DDBJ whole genome shotgun (WGS) entry which is preliminary data.</text>
</comment>
<dbReference type="EMBL" id="JANYMP010000013">
    <property type="protein sequence ID" value="MCS7480461.1"/>
    <property type="molecule type" value="Genomic_DNA"/>
</dbReference>
<keyword evidence="2" id="KW-1185">Reference proteome</keyword>